<evidence type="ECO:0000313" key="4">
    <source>
        <dbReference type="EMBL" id="QOV91167.1"/>
    </source>
</evidence>
<keyword evidence="4" id="KW-0808">Transferase</keyword>
<dbReference type="GO" id="GO:0016780">
    <property type="term" value="F:phosphotransferase activity, for other substituted phosphate groups"/>
    <property type="evidence" value="ECO:0007669"/>
    <property type="project" value="TreeGrafter"/>
</dbReference>
<dbReference type="RefSeq" id="WP_206294318.1">
    <property type="nucleotide sequence ID" value="NZ_CP063458.1"/>
</dbReference>
<evidence type="ECO:0000256" key="2">
    <source>
        <dbReference type="SAM" id="Phobius"/>
    </source>
</evidence>
<name>A0A7M2X064_9BACT</name>
<feature type="transmembrane region" description="Helical" evidence="2">
    <location>
        <begin position="309"/>
        <end position="332"/>
    </location>
</feature>
<evidence type="ECO:0000313" key="5">
    <source>
        <dbReference type="Proteomes" id="UP000593765"/>
    </source>
</evidence>
<organism evidence="4 5">
    <name type="scientific">Humisphaera borealis</name>
    <dbReference type="NCBI Taxonomy" id="2807512"/>
    <lineage>
        <taxon>Bacteria</taxon>
        <taxon>Pseudomonadati</taxon>
        <taxon>Planctomycetota</taxon>
        <taxon>Phycisphaerae</taxon>
        <taxon>Tepidisphaerales</taxon>
        <taxon>Tepidisphaeraceae</taxon>
        <taxon>Humisphaera</taxon>
    </lineage>
</organism>
<gene>
    <name evidence="4" type="ORF">IPV69_07355</name>
</gene>
<dbReference type="AlphaFoldDB" id="A0A7M2X064"/>
<keyword evidence="2" id="KW-1133">Transmembrane helix</keyword>
<sequence length="499" mass="57678">MRLVDPKPAALPVRAALAEPDLVPAGQALPGNAAGRTIWGFDALQLHNRYWASFGVQVVRQGEPSEIVTHAELYLLTDPNTLTLFRLSRLMDTLNWVEPTALFVRLHDANERGYRENTVVDADGKFVRFQRVYAASRSQTRIVLTPDREVAQLWQSSPDPQTAWRRLRRFAKRIERATSSIDGNVYDRHDERDTTWFVHDLLQVWKHPDTTVMRARKVEVSRGATVWRDAQCKVDPGATFIGPVWVGAGRIVPAGQTVIGPAVVWDDPSRRPVNDVISWLNIEPRDIPEDPQVRDSSLFGKAVKRTFDIILALIGMICSAPIYPFVLLAIWLEDGRPFFFGHTRETLHSREFKCWKFRSMRKDAEKMKAELKAKNQADGPQFFMENDPRLTRVGRFLRKYNLDEFPQFWNVLVGDMSFVGPRPSPRAENQYCPAWREARLSVRPGITGLWQVNRTRRAGTDFQEWIKFDIEYVERRSFWLDIVIIWKTFANVFFKISRK</sequence>
<dbReference type="KEGG" id="hbs:IPV69_07355"/>
<reference evidence="4 5" key="1">
    <citation type="submission" date="2020-10" db="EMBL/GenBank/DDBJ databases">
        <title>Wide distribution of Phycisphaera-like planctomycetes from WD2101 soil group in peatlands and genome analysis of the first cultivated representative.</title>
        <authorList>
            <person name="Dedysh S.N."/>
            <person name="Beletsky A.V."/>
            <person name="Ivanova A."/>
            <person name="Kulichevskaya I.S."/>
            <person name="Suzina N.E."/>
            <person name="Philippov D.A."/>
            <person name="Rakitin A.L."/>
            <person name="Mardanov A.V."/>
            <person name="Ravin N.V."/>
        </authorList>
    </citation>
    <scope>NUCLEOTIDE SEQUENCE [LARGE SCALE GENOMIC DNA]</scope>
    <source>
        <strain evidence="4 5">M1803</strain>
    </source>
</reference>
<comment type="similarity">
    <text evidence="1">Belongs to the bacterial sugar transferase family.</text>
</comment>
<dbReference type="InterPro" id="IPR003362">
    <property type="entry name" value="Bact_transf"/>
</dbReference>
<evidence type="ECO:0000259" key="3">
    <source>
        <dbReference type="Pfam" id="PF02397"/>
    </source>
</evidence>
<evidence type="ECO:0000256" key="1">
    <source>
        <dbReference type="ARBA" id="ARBA00006464"/>
    </source>
</evidence>
<dbReference type="Pfam" id="PF02397">
    <property type="entry name" value="Bac_transf"/>
    <property type="match status" value="1"/>
</dbReference>
<dbReference type="Proteomes" id="UP000593765">
    <property type="component" value="Chromosome"/>
</dbReference>
<keyword evidence="5" id="KW-1185">Reference proteome</keyword>
<feature type="domain" description="Bacterial sugar transferase" evidence="3">
    <location>
        <begin position="304"/>
        <end position="493"/>
    </location>
</feature>
<accession>A0A7M2X064</accession>
<dbReference type="EMBL" id="CP063458">
    <property type="protein sequence ID" value="QOV91167.1"/>
    <property type="molecule type" value="Genomic_DNA"/>
</dbReference>
<keyword evidence="2" id="KW-0812">Transmembrane</keyword>
<proteinExistence type="inferred from homology"/>
<dbReference type="PANTHER" id="PTHR30576">
    <property type="entry name" value="COLANIC BIOSYNTHESIS UDP-GLUCOSE LIPID CARRIER TRANSFERASE"/>
    <property type="match status" value="1"/>
</dbReference>
<dbReference type="PANTHER" id="PTHR30576:SF10">
    <property type="entry name" value="SLL5057 PROTEIN"/>
    <property type="match status" value="1"/>
</dbReference>
<protein>
    <submittedName>
        <fullName evidence="4">Sugar transferase</fullName>
    </submittedName>
</protein>
<keyword evidence="2" id="KW-0472">Membrane</keyword>